<organism evidence="1">
    <name type="scientific">viral metagenome</name>
    <dbReference type="NCBI Taxonomy" id="1070528"/>
    <lineage>
        <taxon>unclassified sequences</taxon>
        <taxon>metagenomes</taxon>
        <taxon>organismal metagenomes</taxon>
    </lineage>
</organism>
<reference evidence="1" key="1">
    <citation type="submission" date="2020-03" db="EMBL/GenBank/DDBJ databases">
        <title>The deep terrestrial virosphere.</title>
        <authorList>
            <person name="Holmfeldt K."/>
            <person name="Nilsson E."/>
            <person name="Simone D."/>
            <person name="Lopez-Fernandez M."/>
            <person name="Wu X."/>
            <person name="de Brujin I."/>
            <person name="Lundin D."/>
            <person name="Andersson A."/>
            <person name="Bertilsson S."/>
            <person name="Dopson M."/>
        </authorList>
    </citation>
    <scope>NUCLEOTIDE SEQUENCE</scope>
    <source>
        <strain evidence="1">MM415B01926</strain>
    </source>
</reference>
<evidence type="ECO:0000313" key="1">
    <source>
        <dbReference type="EMBL" id="QJA56120.1"/>
    </source>
</evidence>
<protein>
    <submittedName>
        <fullName evidence="1">Uncharacterized protein</fullName>
    </submittedName>
</protein>
<name>A0A6M3IF56_9ZZZZ</name>
<proteinExistence type="predicted"/>
<dbReference type="EMBL" id="MT141200">
    <property type="protein sequence ID" value="QJA56120.1"/>
    <property type="molecule type" value="Genomic_DNA"/>
</dbReference>
<gene>
    <name evidence="1" type="ORF">MM415B01926_0014</name>
</gene>
<dbReference type="AlphaFoldDB" id="A0A6M3IF56"/>
<sequence>MGTGIVTYGTDPKAKTIKVYYTESSTIYEGMPVCYEFDATTNWCGVSTIDATTTASTITESTTTAEGYQNEGKFIRVEDPDADNIHAFAGVVVNGGYCGSAGPHVVDIYIPNGAIVPVRAGVECTVGRTVLAVISATQYLGHPLSATQAKPVALAWETDATLDSTADTILAKLDPNMFIHQSITGDTVLVGTGGTAASASQVLNSIDAEFGHTGGYGTAFLVKNTFSGALAATGGGAAIVGYLKTGAAITATTGYIRSILGQLDHTGGTLNGSNLHVCGIMAQVNGNGTLTAVSKMAALMCDMSITGSGPTAGDLSFVRCANNNSQNANVKYVFDIYGGYGITNLFNLNGCSNTGEDTSYMVFAGGTGTGALSTGGAWKKIRVVIEDTDYYLVALPDPTSA</sequence>
<accession>A0A6M3IF56</accession>